<dbReference type="SUPFAM" id="SSF48452">
    <property type="entry name" value="TPR-like"/>
    <property type="match status" value="1"/>
</dbReference>
<gene>
    <name evidence="2" type="ordered locus">Xcel_1963</name>
</gene>
<dbReference type="Pfam" id="PF03704">
    <property type="entry name" value="BTAD"/>
    <property type="match status" value="1"/>
</dbReference>
<dbReference type="Gene3D" id="1.10.10.10">
    <property type="entry name" value="Winged helix-like DNA-binding domain superfamily/Winged helix DNA-binding domain"/>
    <property type="match status" value="1"/>
</dbReference>
<protein>
    <submittedName>
        <fullName evidence="2">Transcriptional regulator, SARP family</fullName>
    </submittedName>
</protein>
<dbReference type="AlphaFoldDB" id="D1BTK3"/>
<dbReference type="InterPro" id="IPR011990">
    <property type="entry name" value="TPR-like_helical_dom_sf"/>
</dbReference>
<sequence>MSERMSVVGATKGGTPVQQLRLTVLGGFDLHVDDEPVRVPLAVQRMLALLAVRNRPQSRCDVASTLWMDTTQARATANLRGALWKLGPWRSELIGCDGDRMWLAPRIEVDLTQVVARARRLIGPEPGLRTDDTALEGLEDELLPGWDDEWLAAEREALHQLRVHGLDSLCTRLVEGGRGAEAVCAGQAAVAADPLRESAQRALIAAHLAEGNVSEAWRQYEIYRQLLWESLGLRPSPQLVSLVAVAQP</sequence>
<evidence type="ECO:0000313" key="2">
    <source>
        <dbReference type="EMBL" id="ACZ30982.1"/>
    </source>
</evidence>
<evidence type="ECO:0000259" key="1">
    <source>
        <dbReference type="SMART" id="SM01043"/>
    </source>
</evidence>
<dbReference type="InterPro" id="IPR051677">
    <property type="entry name" value="AfsR-DnrI-RedD_regulator"/>
</dbReference>
<reference evidence="3" key="1">
    <citation type="submission" date="2009-11" db="EMBL/GenBank/DDBJ databases">
        <title>The complete chromosome of Xylanimonas cellulosilytica DSM 15894.</title>
        <authorList>
            <consortium name="US DOE Joint Genome Institute (JGI-PGF)"/>
            <person name="Lucas S."/>
            <person name="Copeland A."/>
            <person name="Lapidus A."/>
            <person name="Glavina del Rio T."/>
            <person name="Dalin E."/>
            <person name="Tice H."/>
            <person name="Bruce D."/>
            <person name="Goodwin L."/>
            <person name="Pitluck S."/>
            <person name="Kyrpides N."/>
            <person name="Mavromatis K."/>
            <person name="Ivanova N."/>
            <person name="Mikhailova N."/>
            <person name="Foster B."/>
            <person name="Clum A."/>
            <person name="Brettin T."/>
            <person name="Detter J.C."/>
            <person name="Han C."/>
            <person name="Larimer F."/>
            <person name="Land M."/>
            <person name="Hauser L."/>
            <person name="Markowitz V."/>
            <person name="Cheng J.F."/>
            <person name="Hugenholtz P."/>
            <person name="Woyke T."/>
            <person name="Wu D."/>
            <person name="Gehrich-Schroeter G."/>
            <person name="Schneider S."/>
            <person name="Pukall S.R."/>
            <person name="Klenk H.P."/>
            <person name="Eisen J.A."/>
        </authorList>
    </citation>
    <scope>NUCLEOTIDE SEQUENCE [LARGE SCALE GENOMIC DNA]</scope>
    <source>
        <strain evidence="3">DSM 15894 / CECT 5975 / LMG 20990 / XIL07</strain>
    </source>
</reference>
<dbReference type="OrthoDB" id="5509004at2"/>
<dbReference type="SMART" id="SM01043">
    <property type="entry name" value="BTAD"/>
    <property type="match status" value="1"/>
</dbReference>
<dbReference type="RefSeq" id="WP_012878724.1">
    <property type="nucleotide sequence ID" value="NC_013530.1"/>
</dbReference>
<dbReference type="InterPro" id="IPR005158">
    <property type="entry name" value="BTAD"/>
</dbReference>
<dbReference type="eggNOG" id="COG3629">
    <property type="taxonomic scope" value="Bacteria"/>
</dbReference>
<dbReference type="KEGG" id="xce:Xcel_1963"/>
<dbReference type="EMBL" id="CP001821">
    <property type="protein sequence ID" value="ACZ30982.1"/>
    <property type="molecule type" value="Genomic_DNA"/>
</dbReference>
<feature type="domain" description="Bacterial transcriptional activator" evidence="1">
    <location>
        <begin position="109"/>
        <end position="247"/>
    </location>
</feature>
<dbReference type="HOGENOM" id="CLU_004665_3_0_11"/>
<reference evidence="2 3" key="2">
    <citation type="journal article" date="2010" name="Stand. Genomic Sci.">
        <title>Complete genome sequence of Xylanimonas cellulosilytica type strain (XIL07).</title>
        <authorList>
            <person name="Foster B."/>
            <person name="Pukall R."/>
            <person name="Abt B."/>
            <person name="Nolan M."/>
            <person name="Glavina Del Rio T."/>
            <person name="Chen F."/>
            <person name="Lucas S."/>
            <person name="Tice H."/>
            <person name="Pitluck S."/>
            <person name="Cheng J.-F."/>
            <person name="Chertkov O."/>
            <person name="Brettin T."/>
            <person name="Han C."/>
            <person name="Detter J.C."/>
            <person name="Bruce D."/>
            <person name="Goodwin L."/>
            <person name="Ivanova N."/>
            <person name="Mavromatis K."/>
            <person name="Pati A."/>
            <person name="Mikhailova N."/>
            <person name="Chen A."/>
            <person name="Palaniappan K."/>
            <person name="Land M."/>
            <person name="Hauser L."/>
            <person name="Chang Y.-J."/>
            <person name="Jeffries C.D."/>
            <person name="Chain P."/>
            <person name="Rohde M."/>
            <person name="Goeker M."/>
            <person name="Bristow J."/>
            <person name="Eisen J.A."/>
            <person name="Markowitz V."/>
            <person name="Hugenholtz P."/>
            <person name="Kyrpides N.C."/>
            <person name="Klenk H.-P."/>
            <person name="Lapidus A."/>
        </authorList>
    </citation>
    <scope>NUCLEOTIDE SEQUENCE [LARGE SCALE GENOMIC DNA]</scope>
    <source>
        <strain evidence="3">DSM 15894 / CECT 5975 / LMG 20990 / XIL07</strain>
    </source>
</reference>
<organism evidence="2 3">
    <name type="scientific">Xylanimonas cellulosilytica (strain DSM 15894 / JCM 12276 / CECT 5975 / KCTC 9989 / LMG 20990 / NBRC 107835 / XIL07)</name>
    <dbReference type="NCBI Taxonomy" id="446471"/>
    <lineage>
        <taxon>Bacteria</taxon>
        <taxon>Bacillati</taxon>
        <taxon>Actinomycetota</taxon>
        <taxon>Actinomycetes</taxon>
        <taxon>Micrococcales</taxon>
        <taxon>Promicromonosporaceae</taxon>
        <taxon>Xylanimonas</taxon>
    </lineage>
</organism>
<dbReference type="Gene3D" id="1.25.40.10">
    <property type="entry name" value="Tetratricopeptide repeat domain"/>
    <property type="match status" value="1"/>
</dbReference>
<dbReference type="InterPro" id="IPR036388">
    <property type="entry name" value="WH-like_DNA-bd_sf"/>
</dbReference>
<keyword evidence="3" id="KW-1185">Reference proteome</keyword>
<name>D1BTK3_XYLCX</name>
<proteinExistence type="predicted"/>
<evidence type="ECO:0000313" key="3">
    <source>
        <dbReference type="Proteomes" id="UP000002255"/>
    </source>
</evidence>
<accession>D1BTK3</accession>
<dbReference type="PANTHER" id="PTHR35807">
    <property type="entry name" value="TRANSCRIPTIONAL REGULATOR REDD-RELATED"/>
    <property type="match status" value="1"/>
</dbReference>
<dbReference type="Proteomes" id="UP000002255">
    <property type="component" value="Chromosome"/>
</dbReference>
<dbReference type="STRING" id="446471.Xcel_1963"/>